<evidence type="ECO:0000256" key="5">
    <source>
        <dbReference type="ARBA" id="ARBA00037900"/>
    </source>
</evidence>
<keyword evidence="4" id="KW-0378">Hydrolase</keyword>
<name>A0ABX7QP11_9GAMM</name>
<evidence type="ECO:0000256" key="1">
    <source>
        <dbReference type="ARBA" id="ARBA00006336"/>
    </source>
</evidence>
<reference evidence="9 10" key="1">
    <citation type="submission" date="2021-03" db="EMBL/GenBank/DDBJ databases">
        <title>Novel species identification of genus Shewanella.</title>
        <authorList>
            <person name="Liu G."/>
            <person name="Zhang Q."/>
        </authorList>
    </citation>
    <scope>NUCLEOTIDE SEQUENCE [LARGE SCALE GENOMIC DNA]</scope>
    <source>
        <strain evidence="9 10">FJAT-51800</strain>
    </source>
</reference>
<organism evidence="9 10">
    <name type="scientific">Shewanella avicenniae</name>
    <dbReference type="NCBI Taxonomy" id="2814294"/>
    <lineage>
        <taxon>Bacteria</taxon>
        <taxon>Pseudomonadati</taxon>
        <taxon>Pseudomonadota</taxon>
        <taxon>Gammaproteobacteria</taxon>
        <taxon>Alteromonadales</taxon>
        <taxon>Shewanellaceae</taxon>
        <taxon>Shewanella</taxon>
    </lineage>
</organism>
<dbReference type="Pfam" id="PF00857">
    <property type="entry name" value="Isochorismatase"/>
    <property type="match status" value="1"/>
</dbReference>
<dbReference type="PANTHER" id="PTHR11080:SF2">
    <property type="entry name" value="LD05707P"/>
    <property type="match status" value="1"/>
</dbReference>
<dbReference type="Gene3D" id="3.40.50.850">
    <property type="entry name" value="Isochorismatase-like"/>
    <property type="match status" value="1"/>
</dbReference>
<dbReference type="SUPFAM" id="SSF52499">
    <property type="entry name" value="Isochorismatase-like hydrolases"/>
    <property type="match status" value="1"/>
</dbReference>
<comment type="similarity">
    <text evidence="1">Belongs to the isochorismatase family.</text>
</comment>
<evidence type="ECO:0000313" key="10">
    <source>
        <dbReference type="Proteomes" id="UP000662770"/>
    </source>
</evidence>
<dbReference type="Proteomes" id="UP000662770">
    <property type="component" value="Chromosome"/>
</dbReference>
<gene>
    <name evidence="9" type="ORF">JYB87_16030</name>
</gene>
<dbReference type="EMBL" id="CP071503">
    <property type="protein sequence ID" value="QSX33212.1"/>
    <property type="molecule type" value="Genomic_DNA"/>
</dbReference>
<dbReference type="EC" id="3.5.1.19" evidence="6"/>
<keyword evidence="2" id="KW-0662">Pyridine nucleotide biosynthesis</keyword>
<accession>A0ABX7QP11</accession>
<dbReference type="PANTHER" id="PTHR11080">
    <property type="entry name" value="PYRAZINAMIDASE/NICOTINAMIDASE"/>
    <property type="match status" value="1"/>
</dbReference>
<dbReference type="CDD" id="cd01011">
    <property type="entry name" value="nicotinamidase"/>
    <property type="match status" value="1"/>
</dbReference>
<feature type="domain" description="Isochorismatase-like" evidence="8">
    <location>
        <begin position="8"/>
        <end position="197"/>
    </location>
</feature>
<evidence type="ECO:0000256" key="6">
    <source>
        <dbReference type="ARBA" id="ARBA00039017"/>
    </source>
</evidence>
<dbReference type="InterPro" id="IPR036380">
    <property type="entry name" value="Isochorismatase-like_sf"/>
</dbReference>
<evidence type="ECO:0000259" key="8">
    <source>
        <dbReference type="Pfam" id="PF00857"/>
    </source>
</evidence>
<dbReference type="InterPro" id="IPR052347">
    <property type="entry name" value="Isochorismatase_Nicotinamidase"/>
</dbReference>
<evidence type="ECO:0000256" key="7">
    <source>
        <dbReference type="ARBA" id="ARBA00043224"/>
    </source>
</evidence>
<evidence type="ECO:0000256" key="2">
    <source>
        <dbReference type="ARBA" id="ARBA00022642"/>
    </source>
</evidence>
<evidence type="ECO:0000313" key="9">
    <source>
        <dbReference type="EMBL" id="QSX33212.1"/>
    </source>
</evidence>
<dbReference type="InterPro" id="IPR000868">
    <property type="entry name" value="Isochorismatase-like_dom"/>
</dbReference>
<sequence length="208" mass="22144">MIASFDVDAQRTFTPLCPNELPVSGGDEIAAELNAQAALADYRIASKDAHSANAKWVVDAPEKMLQPLNYADADLTWVRHAEPGTDGFELIPGLPNPAEYDFLVYKGVEAAMHPYGACYHDLGNRISTGVIEWLQQKEVTTVIVGGLALDFCVKTTALQLADAGFRVYLNLAACRAISEAGANAACDEMQAAGIILTQDAAVLSAMLG</sequence>
<dbReference type="RefSeq" id="WP_207354447.1">
    <property type="nucleotide sequence ID" value="NZ_CP071503.1"/>
</dbReference>
<protein>
    <recommendedName>
        <fullName evidence="6">nicotinamidase</fullName>
        <ecNumber evidence="6">3.5.1.19</ecNumber>
    </recommendedName>
    <alternativeName>
        <fullName evidence="7">Nicotinamide deamidase</fullName>
    </alternativeName>
</protein>
<evidence type="ECO:0000256" key="4">
    <source>
        <dbReference type="ARBA" id="ARBA00022801"/>
    </source>
</evidence>
<comment type="pathway">
    <text evidence="5">Cofactor biosynthesis; nicotinate biosynthesis; nicotinate from nicotinamide: step 1/1.</text>
</comment>
<proteinExistence type="inferred from homology"/>
<evidence type="ECO:0000256" key="3">
    <source>
        <dbReference type="ARBA" id="ARBA00022723"/>
    </source>
</evidence>
<keyword evidence="3" id="KW-0479">Metal-binding</keyword>
<keyword evidence="10" id="KW-1185">Reference proteome</keyword>